<evidence type="ECO:0000313" key="3">
    <source>
        <dbReference type="EMBL" id="CDW84578.1"/>
    </source>
</evidence>
<feature type="compositionally biased region" description="Low complexity" evidence="1">
    <location>
        <begin position="329"/>
        <end position="342"/>
    </location>
</feature>
<evidence type="ECO:0000256" key="2">
    <source>
        <dbReference type="SAM" id="Phobius"/>
    </source>
</evidence>
<dbReference type="InParanoid" id="A0A078AUL9"/>
<keyword evidence="2" id="KW-0472">Membrane</keyword>
<evidence type="ECO:0000313" key="4">
    <source>
        <dbReference type="Proteomes" id="UP000039865"/>
    </source>
</evidence>
<dbReference type="Proteomes" id="UP000039865">
    <property type="component" value="Unassembled WGS sequence"/>
</dbReference>
<accession>A0A078AUL9</accession>
<feature type="transmembrane region" description="Helical" evidence="2">
    <location>
        <begin position="77"/>
        <end position="95"/>
    </location>
</feature>
<gene>
    <name evidence="3" type="primary">Contig19812.g21010</name>
    <name evidence="3" type="ORF">STYLEM_13643</name>
</gene>
<keyword evidence="2" id="KW-0812">Transmembrane</keyword>
<keyword evidence="2" id="KW-1133">Transmembrane helix</keyword>
<reference evidence="3 4" key="1">
    <citation type="submission" date="2014-06" db="EMBL/GenBank/DDBJ databases">
        <authorList>
            <person name="Swart Estienne"/>
        </authorList>
    </citation>
    <scope>NUCLEOTIDE SEQUENCE [LARGE SCALE GENOMIC DNA]</scope>
    <source>
        <strain evidence="3 4">130c</strain>
    </source>
</reference>
<evidence type="ECO:0008006" key="5">
    <source>
        <dbReference type="Google" id="ProtNLM"/>
    </source>
</evidence>
<dbReference type="EMBL" id="CCKQ01012945">
    <property type="protein sequence ID" value="CDW84578.1"/>
    <property type="molecule type" value="Genomic_DNA"/>
</dbReference>
<dbReference type="AlphaFoldDB" id="A0A078AUL9"/>
<keyword evidence="4" id="KW-1185">Reference proteome</keyword>
<feature type="region of interest" description="Disordered" evidence="1">
    <location>
        <begin position="304"/>
        <end position="352"/>
    </location>
</feature>
<protein>
    <recommendedName>
        <fullName evidence="5">Transmembrane protein</fullName>
    </recommendedName>
</protein>
<sequence>MLSGLIILSYINIQTCDEFQLDQGDAMAVLFDQMLFDFVSAIMLNMIWWLTQIASGINRASTYYYFIYSLQINVDQIIYPLIIGWILQTITVYLIEKKFKQMFIQTFQETKKSKDLINLVEAIQPMLLVLVKSDLKVLFSNSKFNKILSSIQVFTNKPTELPFLELVCNSKQSGKKQQNQMNLKFQQQFGTFSTSCELLSIKQILSEPKLYSKKFRLSPWLQLTKPLPTNSENGNTSEIVDASDIKLNFYSQQKFIEDQKSDQSNYYSIKVSDILFDDEDCYLFELLEIKQKSKSKEYKIHSEDDQEFQEQQDHNQLSLMSNQNRRLENQNLQNSSQLKLNLPINKEHHKQK</sequence>
<evidence type="ECO:0000256" key="1">
    <source>
        <dbReference type="SAM" id="MobiDB-lite"/>
    </source>
</evidence>
<name>A0A078AUL9_STYLE</name>
<proteinExistence type="predicted"/>
<organism evidence="3 4">
    <name type="scientific">Stylonychia lemnae</name>
    <name type="common">Ciliate</name>
    <dbReference type="NCBI Taxonomy" id="5949"/>
    <lineage>
        <taxon>Eukaryota</taxon>
        <taxon>Sar</taxon>
        <taxon>Alveolata</taxon>
        <taxon>Ciliophora</taxon>
        <taxon>Intramacronucleata</taxon>
        <taxon>Spirotrichea</taxon>
        <taxon>Stichotrichia</taxon>
        <taxon>Sporadotrichida</taxon>
        <taxon>Oxytrichidae</taxon>
        <taxon>Stylonychinae</taxon>
        <taxon>Stylonychia</taxon>
    </lineage>
</organism>
<feature type="transmembrane region" description="Helical" evidence="2">
    <location>
        <begin position="35"/>
        <end position="57"/>
    </location>
</feature>